<evidence type="ECO:0000313" key="6">
    <source>
        <dbReference type="EMBL" id="EMI19337.1"/>
    </source>
</evidence>
<comment type="caution">
    <text evidence="6">The sequence shown here is derived from an EMBL/GenBank/DDBJ whole genome shotgun (WGS) entry which is preliminary data.</text>
</comment>
<gene>
    <name evidence="6" type="ORF">RMSM_03724</name>
</gene>
<evidence type="ECO:0000256" key="2">
    <source>
        <dbReference type="ARBA" id="ARBA00022692"/>
    </source>
</evidence>
<reference evidence="6 7" key="1">
    <citation type="journal article" date="2013" name="Mar. Genomics">
        <title>Expression of sulfatases in Rhodopirellula baltica and the diversity of sulfatases in the genus Rhodopirellula.</title>
        <authorList>
            <person name="Wegner C.E."/>
            <person name="Richter-Heitmann T."/>
            <person name="Klindworth A."/>
            <person name="Klockow C."/>
            <person name="Richter M."/>
            <person name="Achstetter T."/>
            <person name="Glockner F.O."/>
            <person name="Harder J."/>
        </authorList>
    </citation>
    <scope>NUCLEOTIDE SEQUENCE [LARGE SCALE GENOMIC DNA]</scope>
    <source>
        <strain evidence="6 7">SM1</strain>
    </source>
</reference>
<evidence type="ECO:0000256" key="4">
    <source>
        <dbReference type="ARBA" id="ARBA00023136"/>
    </source>
</evidence>
<accession>M5RVC6</accession>
<keyword evidence="2 5" id="KW-0812">Transmembrane</keyword>
<keyword evidence="4 5" id="KW-0472">Membrane</keyword>
<dbReference type="InterPro" id="IPR009760">
    <property type="entry name" value="DUF1328"/>
</dbReference>
<proteinExistence type="inferred from homology"/>
<dbReference type="EMBL" id="ANOG01000538">
    <property type="protein sequence ID" value="EMI19337.1"/>
    <property type="molecule type" value="Genomic_DNA"/>
</dbReference>
<feature type="transmembrane region" description="Helical" evidence="5">
    <location>
        <begin position="49"/>
        <end position="72"/>
    </location>
</feature>
<dbReference type="NCBIfam" id="NF010226">
    <property type="entry name" value="PRK13682.1-1"/>
    <property type="match status" value="1"/>
</dbReference>
<dbReference type="GO" id="GO:0005886">
    <property type="term" value="C:plasma membrane"/>
    <property type="evidence" value="ECO:0007669"/>
    <property type="project" value="InterPro"/>
</dbReference>
<keyword evidence="1" id="KW-1003">Cell membrane</keyword>
<evidence type="ECO:0000256" key="1">
    <source>
        <dbReference type="ARBA" id="ARBA00022475"/>
    </source>
</evidence>
<dbReference type="NCBIfam" id="NF010229">
    <property type="entry name" value="PRK13682.1-4"/>
    <property type="match status" value="1"/>
</dbReference>
<dbReference type="PATRIC" id="fig|1265738.3.peg.3727"/>
<organism evidence="6 7">
    <name type="scientific">Rhodopirellula maiorica SM1</name>
    <dbReference type="NCBI Taxonomy" id="1265738"/>
    <lineage>
        <taxon>Bacteria</taxon>
        <taxon>Pseudomonadati</taxon>
        <taxon>Planctomycetota</taxon>
        <taxon>Planctomycetia</taxon>
        <taxon>Pirellulales</taxon>
        <taxon>Pirellulaceae</taxon>
        <taxon>Novipirellula</taxon>
    </lineage>
</organism>
<feature type="transmembrane region" description="Helical" evidence="5">
    <location>
        <begin position="78"/>
        <end position="97"/>
    </location>
</feature>
<keyword evidence="3 5" id="KW-1133">Transmembrane helix</keyword>
<name>M5RVC6_9BACT</name>
<keyword evidence="7" id="KW-1185">Reference proteome</keyword>
<evidence type="ECO:0000313" key="7">
    <source>
        <dbReference type="Proteomes" id="UP000011991"/>
    </source>
</evidence>
<sequence>MVLWLLHRRLMDLLGSLLHGTQNASSVFESGMNIINATLFDSKIEEHRMLGWALTFLVIALIAAALGFGVVAGTAASIAKILFVVFLVLFIISLVMGRRGPIA</sequence>
<evidence type="ECO:0000256" key="5">
    <source>
        <dbReference type="SAM" id="Phobius"/>
    </source>
</evidence>
<dbReference type="Proteomes" id="UP000011991">
    <property type="component" value="Unassembled WGS sequence"/>
</dbReference>
<dbReference type="HAMAP" id="MF_01361">
    <property type="entry name" value="UPF0391"/>
    <property type="match status" value="1"/>
</dbReference>
<evidence type="ECO:0000256" key="3">
    <source>
        <dbReference type="ARBA" id="ARBA00022989"/>
    </source>
</evidence>
<dbReference type="AlphaFoldDB" id="M5RVC6"/>
<dbReference type="Pfam" id="PF07043">
    <property type="entry name" value="DUF1328"/>
    <property type="match status" value="1"/>
</dbReference>
<protein>
    <submittedName>
        <fullName evidence="6">Membrane protein containing DUF1328</fullName>
    </submittedName>
</protein>